<feature type="transmembrane region" description="Helical" evidence="2">
    <location>
        <begin position="50"/>
        <end position="69"/>
    </location>
</feature>
<reference evidence="3 4" key="1">
    <citation type="submission" date="2018-06" db="EMBL/GenBank/DDBJ databases">
        <title>Streptacidiphilus pinicola sp. nov., isolated from pine grove soil.</title>
        <authorList>
            <person name="Roh S.G."/>
            <person name="Park S."/>
            <person name="Kim M.-K."/>
            <person name="Yun B.-R."/>
            <person name="Park J."/>
            <person name="Kim M.J."/>
            <person name="Kim Y.S."/>
            <person name="Kim S.B."/>
        </authorList>
    </citation>
    <scope>NUCLEOTIDE SEQUENCE [LARGE SCALE GENOMIC DNA]</scope>
    <source>
        <strain evidence="3 4">MMS16-CNU450</strain>
    </source>
</reference>
<dbReference type="AlphaFoldDB" id="A0A2X0JAC7"/>
<comment type="caution">
    <text evidence="3">The sequence shown here is derived from an EMBL/GenBank/DDBJ whole genome shotgun (WGS) entry which is preliminary data.</text>
</comment>
<dbReference type="Proteomes" id="UP000248889">
    <property type="component" value="Unassembled WGS sequence"/>
</dbReference>
<keyword evidence="4" id="KW-1185">Reference proteome</keyword>
<organism evidence="3 4">
    <name type="scientific">Streptacidiphilus pinicola</name>
    <dbReference type="NCBI Taxonomy" id="2219663"/>
    <lineage>
        <taxon>Bacteria</taxon>
        <taxon>Bacillati</taxon>
        <taxon>Actinomycetota</taxon>
        <taxon>Actinomycetes</taxon>
        <taxon>Kitasatosporales</taxon>
        <taxon>Streptomycetaceae</taxon>
        <taxon>Streptacidiphilus</taxon>
    </lineage>
</organism>
<evidence type="ECO:0000256" key="2">
    <source>
        <dbReference type="SAM" id="Phobius"/>
    </source>
</evidence>
<gene>
    <name evidence="3" type="ORF">DN069_16590</name>
</gene>
<sequence length="208" mass="22721">MAGRRRGFGADDDARPSAISETELIVSQDASPARVEVLESRSTTIRHKRVYAAGTFTLLLVAALVLYLTRPQPQPPVPTAWPAENASVGYGGTLPVHDDPTGRTADFVVSVRNQDRVSMTVIQITFAYRGLTLRTEPRLPLPVQPGQTVRIQLIVTAADCSGIPENDALPFVDITFRNIRAIGQESEILGDRYTLDLHRAMTAACRRG</sequence>
<keyword evidence="2" id="KW-0472">Membrane</keyword>
<protein>
    <recommendedName>
        <fullName evidence="5">Tat pathway signal sequence domain protein</fullName>
    </recommendedName>
</protein>
<dbReference type="OrthoDB" id="3853685at2"/>
<dbReference type="EMBL" id="QKYN01000065">
    <property type="protein sequence ID" value="RAG84468.1"/>
    <property type="molecule type" value="Genomic_DNA"/>
</dbReference>
<feature type="region of interest" description="Disordered" evidence="1">
    <location>
        <begin position="1"/>
        <end position="21"/>
    </location>
</feature>
<dbReference type="RefSeq" id="WP_111501777.1">
    <property type="nucleotide sequence ID" value="NZ_QKYN01000065.1"/>
</dbReference>
<evidence type="ECO:0000256" key="1">
    <source>
        <dbReference type="SAM" id="MobiDB-lite"/>
    </source>
</evidence>
<evidence type="ECO:0000313" key="3">
    <source>
        <dbReference type="EMBL" id="RAG84468.1"/>
    </source>
</evidence>
<keyword evidence="2" id="KW-1133">Transmembrane helix</keyword>
<evidence type="ECO:0000313" key="4">
    <source>
        <dbReference type="Proteomes" id="UP000248889"/>
    </source>
</evidence>
<keyword evidence="2" id="KW-0812">Transmembrane</keyword>
<evidence type="ECO:0008006" key="5">
    <source>
        <dbReference type="Google" id="ProtNLM"/>
    </source>
</evidence>
<proteinExistence type="predicted"/>
<name>A0A2X0JAC7_9ACTN</name>
<accession>A0A2X0JAC7</accession>